<dbReference type="RefSeq" id="WP_205718045.1">
    <property type="nucleotide sequence ID" value="NZ_VCKW01000277.1"/>
</dbReference>
<evidence type="ECO:0000256" key="1">
    <source>
        <dbReference type="SAM" id="MobiDB-lite"/>
    </source>
</evidence>
<feature type="compositionally biased region" description="Pro residues" evidence="1">
    <location>
        <begin position="21"/>
        <end position="32"/>
    </location>
</feature>
<feature type="compositionally biased region" description="Polar residues" evidence="1">
    <location>
        <begin position="1"/>
        <end position="10"/>
    </location>
</feature>
<comment type="caution">
    <text evidence="2">The sequence shown here is derived from an EMBL/GenBank/DDBJ whole genome shotgun (WGS) entry which is preliminary data.</text>
</comment>
<evidence type="ECO:0000313" key="2">
    <source>
        <dbReference type="EMBL" id="TMQ90599.1"/>
    </source>
</evidence>
<dbReference type="Proteomes" id="UP000309174">
    <property type="component" value="Unassembled WGS sequence"/>
</dbReference>
<dbReference type="AlphaFoldDB" id="A0A5C4J2P8"/>
<sequence>MTENDGTQGPQRPLPEDEGQPTPPEAQEPPARPLGDRTVVFGAPQLGGTGAAQPPPPAQPE</sequence>
<accession>A0A5C4J2P8</accession>
<protein>
    <submittedName>
        <fullName evidence="2">Uncharacterized protein</fullName>
    </submittedName>
</protein>
<name>A0A5C4J2P8_9ACTN</name>
<feature type="non-terminal residue" evidence="2">
    <location>
        <position position="61"/>
    </location>
</feature>
<reference evidence="2 3" key="1">
    <citation type="submission" date="2019-05" db="EMBL/GenBank/DDBJ databases">
        <title>Draft genome sequence of Actinomadura sp. 14C53.</title>
        <authorList>
            <person name="Saricaoglu S."/>
            <person name="Isik K."/>
        </authorList>
    </citation>
    <scope>NUCLEOTIDE SEQUENCE [LARGE SCALE GENOMIC DNA]</scope>
    <source>
        <strain evidence="2 3">14C53</strain>
    </source>
</reference>
<gene>
    <name evidence="2" type="ORF">ETD83_34810</name>
</gene>
<evidence type="ECO:0000313" key="3">
    <source>
        <dbReference type="Proteomes" id="UP000309174"/>
    </source>
</evidence>
<keyword evidence="3" id="KW-1185">Reference proteome</keyword>
<organism evidence="2 3">
    <name type="scientific">Actinomadura soli</name>
    <dbReference type="NCBI Taxonomy" id="2508997"/>
    <lineage>
        <taxon>Bacteria</taxon>
        <taxon>Bacillati</taxon>
        <taxon>Actinomycetota</taxon>
        <taxon>Actinomycetes</taxon>
        <taxon>Streptosporangiales</taxon>
        <taxon>Thermomonosporaceae</taxon>
        <taxon>Actinomadura</taxon>
    </lineage>
</organism>
<feature type="region of interest" description="Disordered" evidence="1">
    <location>
        <begin position="1"/>
        <end position="61"/>
    </location>
</feature>
<dbReference type="EMBL" id="VCKW01000277">
    <property type="protein sequence ID" value="TMQ90599.1"/>
    <property type="molecule type" value="Genomic_DNA"/>
</dbReference>
<proteinExistence type="predicted"/>